<keyword evidence="1" id="KW-0121">Carboxypeptidase</keyword>
<dbReference type="Gene3D" id="3.40.50.12670">
    <property type="match status" value="1"/>
</dbReference>
<protein>
    <submittedName>
        <fullName evidence="1">Carboxypeptidase C (Cathepsin A)</fullName>
    </submittedName>
</protein>
<gene>
    <name evidence="1" type="ORF">V5J35_004681</name>
</gene>
<dbReference type="InterPro" id="IPR001563">
    <property type="entry name" value="Peptidase_S10"/>
</dbReference>
<keyword evidence="1" id="KW-0645">Protease</keyword>
<evidence type="ECO:0000313" key="2">
    <source>
        <dbReference type="Proteomes" id="UP001549366"/>
    </source>
</evidence>
<dbReference type="Pfam" id="PF00450">
    <property type="entry name" value="Peptidase_S10"/>
    <property type="match status" value="1"/>
</dbReference>
<keyword evidence="2" id="KW-1185">Reference proteome</keyword>
<comment type="caution">
    <text evidence="1">The sequence shown here is derived from an EMBL/GenBank/DDBJ whole genome shotgun (WGS) entry which is preliminary data.</text>
</comment>
<dbReference type="Proteomes" id="UP001549366">
    <property type="component" value="Unassembled WGS sequence"/>
</dbReference>
<dbReference type="InterPro" id="IPR029058">
    <property type="entry name" value="AB_hydrolase_fold"/>
</dbReference>
<keyword evidence="1" id="KW-0378">Hydrolase</keyword>
<dbReference type="EMBL" id="JBEWTB010000002">
    <property type="protein sequence ID" value="MET4759489.1"/>
    <property type="molecule type" value="Genomic_DNA"/>
</dbReference>
<dbReference type="GO" id="GO:0004180">
    <property type="term" value="F:carboxypeptidase activity"/>
    <property type="evidence" value="ECO:0007669"/>
    <property type="project" value="UniProtKB-KW"/>
</dbReference>
<dbReference type="SUPFAM" id="SSF53474">
    <property type="entry name" value="alpha/beta-Hydrolases"/>
    <property type="match status" value="1"/>
</dbReference>
<accession>A0ABV2SNZ7</accession>
<organism evidence="1 2">
    <name type="scientific">Endozoicomonas lisbonensis</name>
    <dbReference type="NCBI Taxonomy" id="3120522"/>
    <lineage>
        <taxon>Bacteria</taxon>
        <taxon>Pseudomonadati</taxon>
        <taxon>Pseudomonadota</taxon>
        <taxon>Gammaproteobacteria</taxon>
        <taxon>Oceanospirillales</taxon>
        <taxon>Endozoicomonadaceae</taxon>
        <taxon>Endozoicomonas</taxon>
    </lineage>
</organism>
<evidence type="ECO:0000313" key="1">
    <source>
        <dbReference type="EMBL" id="MET4759489.1"/>
    </source>
</evidence>
<dbReference type="RefSeq" id="WP_354016523.1">
    <property type="nucleotide sequence ID" value="NZ_JBEWTB010000002.1"/>
</dbReference>
<reference evidence="1 2" key="1">
    <citation type="submission" date="2024-06" db="EMBL/GenBank/DDBJ databases">
        <title>Genomic Encyclopedia of Type Strains, Phase V (KMG-V): Genome sequencing to study the core and pangenomes of soil and plant-associated prokaryotes.</title>
        <authorList>
            <person name="Whitman W."/>
        </authorList>
    </citation>
    <scope>NUCLEOTIDE SEQUENCE [LARGE SCALE GENOMIC DNA]</scope>
    <source>
        <strain evidence="1 2">NE40</strain>
    </source>
</reference>
<name>A0ABV2SNZ7_9GAMM</name>
<proteinExistence type="predicted"/>
<sequence>MAAALKTGEMNSTIKFIADILKSDSVRILIYEGERDGCCGPAGTNQWLNKMHKMYWPAGKSFFYDYEPWMINSVHQGEFRTFPKGSSLGKATLSEVVVYGAGHLLPMDEPEAALKMLNDFIGVEPSI</sequence>